<organism evidence="1 2">
    <name type="scientific">Scleropages formosus</name>
    <name type="common">Asian bonytongue</name>
    <name type="synonym">Osteoglossum formosum</name>
    <dbReference type="NCBI Taxonomy" id="113540"/>
    <lineage>
        <taxon>Eukaryota</taxon>
        <taxon>Metazoa</taxon>
        <taxon>Chordata</taxon>
        <taxon>Craniata</taxon>
        <taxon>Vertebrata</taxon>
        <taxon>Euteleostomi</taxon>
        <taxon>Actinopterygii</taxon>
        <taxon>Neopterygii</taxon>
        <taxon>Teleostei</taxon>
        <taxon>Osteoglossocephala</taxon>
        <taxon>Osteoglossomorpha</taxon>
        <taxon>Osteoglossiformes</taxon>
        <taxon>Osteoglossidae</taxon>
        <taxon>Scleropages</taxon>
    </lineage>
</organism>
<accession>A0A8C9WMW7</accession>
<protein>
    <submittedName>
        <fullName evidence="1">Uncharacterized protein</fullName>
    </submittedName>
</protein>
<reference evidence="1" key="3">
    <citation type="submission" date="2025-09" db="UniProtKB">
        <authorList>
            <consortium name="Ensembl"/>
        </authorList>
    </citation>
    <scope>IDENTIFICATION</scope>
</reference>
<dbReference type="Proteomes" id="UP000694397">
    <property type="component" value="Chromosome 22"/>
</dbReference>
<name>A0A8C9WMW7_SCLFO</name>
<evidence type="ECO:0000313" key="2">
    <source>
        <dbReference type="Proteomes" id="UP000694397"/>
    </source>
</evidence>
<evidence type="ECO:0000313" key="1">
    <source>
        <dbReference type="Ensembl" id="ENSSFOP00015077407.1"/>
    </source>
</evidence>
<dbReference type="AlphaFoldDB" id="A0A8C9WMW7"/>
<reference evidence="1 2" key="1">
    <citation type="submission" date="2019-04" db="EMBL/GenBank/DDBJ databases">
        <authorList>
            <consortium name="Wellcome Sanger Institute Data Sharing"/>
        </authorList>
    </citation>
    <scope>NUCLEOTIDE SEQUENCE [LARGE SCALE GENOMIC DNA]</scope>
</reference>
<dbReference type="Ensembl" id="ENSSFOT00015068077.1">
    <property type="protein sequence ID" value="ENSSFOP00015077407.1"/>
    <property type="gene ID" value="ENSSFOG00015031459.1"/>
</dbReference>
<keyword evidence="2" id="KW-1185">Reference proteome</keyword>
<proteinExistence type="predicted"/>
<reference evidence="1" key="2">
    <citation type="submission" date="2025-08" db="UniProtKB">
        <authorList>
            <consortium name="Ensembl"/>
        </authorList>
    </citation>
    <scope>IDENTIFICATION</scope>
</reference>
<sequence>YKWIHNVQYTEPLKCYSWAKCSAFRSLGCQITQLQQPLCTGLCSACCHGSSKTRNAAEQHPKLNRVTVCSSRTTVIFDHKPAYSCYTHITVLCNRQQNN</sequence>